<protein>
    <recommendedName>
        <fullName evidence="6">SH3 domain-containing protein</fullName>
    </recommendedName>
</protein>
<proteinExistence type="predicted"/>
<dbReference type="EMBL" id="AP023094">
    <property type="protein sequence ID" value="BCE47387.1"/>
    <property type="molecule type" value="Genomic_DNA"/>
</dbReference>
<reference evidence="3" key="2">
    <citation type="submission" date="2020-05" db="EMBL/GenBank/DDBJ databases">
        <title>Complete genome sequence of Bradyrhizobium diazoefficiens XF2 isolated from soybean nodule.</title>
        <authorList>
            <person name="Noda R."/>
            <person name="Kakizaki K."/>
            <person name="Minamisawa K."/>
        </authorList>
    </citation>
    <scope>NUCLEOTIDE SEQUENCE</scope>
    <source>
        <strain evidence="3">XF2</strain>
    </source>
</reference>
<dbReference type="EMBL" id="AP023092">
    <property type="protein sequence ID" value="BCE29954.1"/>
    <property type="molecule type" value="Genomic_DNA"/>
</dbReference>
<reference evidence="4" key="3">
    <citation type="submission" date="2020-05" db="EMBL/GenBank/DDBJ databases">
        <title>Complete genome sequence of Bradyrhizobium diazoefficiens XF4 isolated from soybean nodule.</title>
        <authorList>
            <person name="Noda R."/>
            <person name="Kakizaki K."/>
            <person name="Minamisawa K."/>
        </authorList>
    </citation>
    <scope>NUCLEOTIDE SEQUENCE</scope>
    <source>
        <strain evidence="4">XF4</strain>
    </source>
</reference>
<dbReference type="EMBL" id="AP023091">
    <property type="protein sequence ID" value="BCE21140.1"/>
    <property type="molecule type" value="Genomic_DNA"/>
</dbReference>
<reference evidence="2" key="1">
    <citation type="submission" date="2020-05" db="EMBL/GenBank/DDBJ databases">
        <title>Complete genome sequence of Bradyrhizobium diazoefficiens XF1 isolated from soybean nodule.</title>
        <authorList>
            <person name="Noda R."/>
            <person name="Kakizaki K."/>
            <person name="Minamisawa K."/>
        </authorList>
    </citation>
    <scope>NUCLEOTIDE SEQUENCE</scope>
    <source>
        <strain evidence="2">XF1</strain>
    </source>
</reference>
<sequence length="115" mass="13253">MAGSSLTIHGCLARYTWCDVSASGVRGWASGAHVQFVHEARRVYVPAYAAQAEISVVTFNLSSYWRDYYRDYGFYGEADRWNDHRWEDDGNPPGWRDNWDDDHVDPENEPAPDNH</sequence>
<evidence type="ECO:0000256" key="1">
    <source>
        <dbReference type="SAM" id="MobiDB-lite"/>
    </source>
</evidence>
<name>A0A809X1R0_9BRAD</name>
<feature type="compositionally biased region" description="Acidic residues" evidence="1">
    <location>
        <begin position="99"/>
        <end position="115"/>
    </location>
</feature>
<accession>A0A809X1R0</accession>
<reference evidence="5" key="4">
    <citation type="submission" date="2020-05" db="EMBL/GenBank/DDBJ databases">
        <title>Complete genome sequence of Bradyrhizobium diazoefficiens XF6 isolated from soybean nodule.</title>
        <authorList>
            <person name="Noda R."/>
            <person name="Kakizaki K."/>
            <person name="Minamisawa K."/>
        </authorList>
    </citation>
    <scope>NUCLEOTIDE SEQUENCE</scope>
    <source>
        <strain evidence="5">XF6</strain>
    </source>
</reference>
<organism evidence="2">
    <name type="scientific">Bradyrhizobium diazoefficiens</name>
    <dbReference type="NCBI Taxonomy" id="1355477"/>
    <lineage>
        <taxon>Bacteria</taxon>
        <taxon>Pseudomonadati</taxon>
        <taxon>Pseudomonadota</taxon>
        <taxon>Alphaproteobacteria</taxon>
        <taxon>Hyphomicrobiales</taxon>
        <taxon>Nitrobacteraceae</taxon>
        <taxon>Bradyrhizobium</taxon>
    </lineage>
</organism>
<dbReference type="AlphaFoldDB" id="A0A809X1R0"/>
<feature type="region of interest" description="Disordered" evidence="1">
    <location>
        <begin position="82"/>
        <end position="115"/>
    </location>
</feature>
<evidence type="ECO:0008006" key="6">
    <source>
        <dbReference type="Google" id="ProtNLM"/>
    </source>
</evidence>
<evidence type="ECO:0000313" key="5">
    <source>
        <dbReference type="EMBL" id="BCE64988.1"/>
    </source>
</evidence>
<dbReference type="EMBL" id="AP023096">
    <property type="protein sequence ID" value="BCE64988.1"/>
    <property type="molecule type" value="Genomic_DNA"/>
</dbReference>
<evidence type="ECO:0000313" key="3">
    <source>
        <dbReference type="EMBL" id="BCE29954.1"/>
    </source>
</evidence>
<gene>
    <name evidence="2" type="ORF">XF1B_38210</name>
    <name evidence="3" type="ORF">XF2B_37230</name>
    <name evidence="4" type="ORF">XF4B_37360</name>
    <name evidence="5" type="ORF">XF6B_37870</name>
</gene>
<evidence type="ECO:0000313" key="2">
    <source>
        <dbReference type="EMBL" id="BCE21140.1"/>
    </source>
</evidence>
<evidence type="ECO:0000313" key="4">
    <source>
        <dbReference type="EMBL" id="BCE47387.1"/>
    </source>
</evidence>